<evidence type="ECO:0000313" key="9">
    <source>
        <dbReference type="EMBL" id="GFH42411.1"/>
    </source>
</evidence>
<feature type="transmembrane region" description="Helical" evidence="7">
    <location>
        <begin position="274"/>
        <end position="293"/>
    </location>
</feature>
<evidence type="ECO:0000256" key="6">
    <source>
        <dbReference type="ARBA" id="ARBA00023136"/>
    </source>
</evidence>
<dbReference type="EMBL" id="BLLI01000023">
    <property type="protein sequence ID" value="GFH42411.1"/>
    <property type="molecule type" value="Genomic_DNA"/>
</dbReference>
<evidence type="ECO:0000256" key="2">
    <source>
        <dbReference type="ARBA" id="ARBA00004936"/>
    </source>
</evidence>
<organism evidence="9 10">
    <name type="scientific">Pseudolactococcus hodotermopsidis</name>
    <dbReference type="NCBI Taxonomy" id="2709157"/>
    <lineage>
        <taxon>Bacteria</taxon>
        <taxon>Bacillati</taxon>
        <taxon>Bacillota</taxon>
        <taxon>Bacilli</taxon>
        <taxon>Lactobacillales</taxon>
        <taxon>Streptococcaceae</taxon>
        <taxon>Pseudolactococcus</taxon>
    </lineage>
</organism>
<keyword evidence="4 7" id="KW-0812">Transmembrane</keyword>
<evidence type="ECO:0000256" key="5">
    <source>
        <dbReference type="ARBA" id="ARBA00022989"/>
    </source>
</evidence>
<dbReference type="InterPro" id="IPR000917">
    <property type="entry name" value="Sulfatase_N"/>
</dbReference>
<sequence length="852" mass="98311">MIGRKENLKMNVEFKKRCGKYWQSVVFVILSITAVFGKVNFKVVDLNEISHMTEIVFIVFNLLANISSLVVFTLSIILIIKREKLWRVLMKTFVVLFAYQAVNIIIVTTQQLSIFEISYFNFDYIRDSLASFETHYPLIKLFVISFILALVLNILVLPKLNVKNYTSKVKINGKLIWTNLPFILVALNPYFLNYLTAHTGDVYLLINKNVRYLWQTLLALMFIYALAWIFYNGVCDLTLNKSSFYLAFTTSAFLALIFEMTLQYTVGIDDTWKLIAIGQYIGWFVLFQLFFLIYALINRFVVATALIVTLFTALTVGSDLKYKYRSEPIFATDLVWLKNIKELTGFVDSKLIFIAVVLLILIIAMTIFAVRKVYKTAIFKHHFSRFWGITLSASLLLIVNYNVNQLEVSKRIPLPVIRKDAIDTNMFIGERSIAIRFSLPYIWLREMDSRVALKPEGYSEVKMKEIKDKYTKLAKTINATRQQDISDTTVIYILSESFSDPTRIEGGTFSVDPIPNIRSLVENDGGYMFSSGLGGGTANMEFETLTSLSLNNFTSAGKYPYVTVIPKMTYIPTISNLFENKMAIHPFEANGYNRKNVFEKMGIRFIADGTDEQISGQYRKIVGQQLYMSDEGVYDEALRNMDEGNQFFHLITLQNHMPYNEGNYDEPDISVKNSTLSDDTLTQLQTYTQGIMITDTATQNFLAQLEQLNKKIAVVFWGDHLPGIYQGNKEFVKNFTMNKSHLTDYFIWSNYQTEMVKKEVIAPYNFTSLLLEKTNSYVSPYYAFETELLNKVPAIEMSDVIEDNQKVTAESKYQFSKEQKQLLKDYKLIQYDLTNGKQYLSKDKNFFEEFVK</sequence>
<dbReference type="Pfam" id="PF00884">
    <property type="entry name" value="Sulfatase"/>
    <property type="match status" value="1"/>
</dbReference>
<feature type="transmembrane region" description="Helical" evidence="7">
    <location>
        <begin position="55"/>
        <end position="80"/>
    </location>
</feature>
<gene>
    <name evidence="9" type="ORF">Hs30E_09620</name>
</gene>
<dbReference type="Gene3D" id="3.40.720.10">
    <property type="entry name" value="Alkaline Phosphatase, subunit A"/>
    <property type="match status" value="1"/>
</dbReference>
<evidence type="ECO:0000313" key="10">
    <source>
        <dbReference type="Proteomes" id="UP000480303"/>
    </source>
</evidence>
<dbReference type="PANTHER" id="PTHR47371">
    <property type="entry name" value="LIPOTEICHOIC ACID SYNTHASE"/>
    <property type="match status" value="1"/>
</dbReference>
<dbReference type="Proteomes" id="UP000480303">
    <property type="component" value="Unassembled WGS sequence"/>
</dbReference>
<feature type="transmembrane region" description="Helical" evidence="7">
    <location>
        <begin position="175"/>
        <end position="192"/>
    </location>
</feature>
<accession>A0A6A0BDH5</accession>
<evidence type="ECO:0000256" key="3">
    <source>
        <dbReference type="ARBA" id="ARBA00022475"/>
    </source>
</evidence>
<feature type="domain" description="Sulfatase N-terminal" evidence="8">
    <location>
        <begin position="489"/>
        <end position="772"/>
    </location>
</feature>
<dbReference type="SUPFAM" id="SSF53649">
    <property type="entry name" value="Alkaline phosphatase-like"/>
    <property type="match status" value="1"/>
</dbReference>
<evidence type="ECO:0000256" key="4">
    <source>
        <dbReference type="ARBA" id="ARBA00022692"/>
    </source>
</evidence>
<feature type="transmembrane region" description="Helical" evidence="7">
    <location>
        <begin position="212"/>
        <end position="231"/>
    </location>
</feature>
<feature type="transmembrane region" description="Helical" evidence="7">
    <location>
        <begin position="386"/>
        <end position="403"/>
    </location>
</feature>
<evidence type="ECO:0000256" key="7">
    <source>
        <dbReference type="SAM" id="Phobius"/>
    </source>
</evidence>
<keyword evidence="3" id="KW-1003">Cell membrane</keyword>
<dbReference type="InterPro" id="IPR050448">
    <property type="entry name" value="OpgB/LTA_synthase_biosynth"/>
</dbReference>
<dbReference type="GO" id="GO:0005886">
    <property type="term" value="C:plasma membrane"/>
    <property type="evidence" value="ECO:0007669"/>
    <property type="project" value="UniProtKB-SubCell"/>
</dbReference>
<keyword evidence="5 7" id="KW-1133">Transmembrane helix</keyword>
<feature type="transmembrane region" description="Helical" evidence="7">
    <location>
        <begin position="351"/>
        <end position="374"/>
    </location>
</feature>
<dbReference type="RefSeq" id="WP_172208450.1">
    <property type="nucleotide sequence ID" value="NZ_BLLI01000023.1"/>
</dbReference>
<keyword evidence="10" id="KW-1185">Reference proteome</keyword>
<comment type="caution">
    <text evidence="9">The sequence shown here is derived from an EMBL/GenBank/DDBJ whole genome shotgun (WGS) entry which is preliminary data.</text>
</comment>
<feature type="transmembrane region" description="Helical" evidence="7">
    <location>
        <begin position="92"/>
        <end position="115"/>
    </location>
</feature>
<dbReference type="AlphaFoldDB" id="A0A6A0BDH5"/>
<dbReference type="CDD" id="cd16015">
    <property type="entry name" value="LTA_synthase"/>
    <property type="match status" value="1"/>
</dbReference>
<name>A0A6A0BDH5_9LACT</name>
<evidence type="ECO:0000256" key="1">
    <source>
        <dbReference type="ARBA" id="ARBA00004651"/>
    </source>
</evidence>
<keyword evidence="6 7" id="KW-0472">Membrane</keyword>
<feature type="transmembrane region" description="Helical" evidence="7">
    <location>
        <begin position="243"/>
        <end position="262"/>
    </location>
</feature>
<proteinExistence type="predicted"/>
<protein>
    <recommendedName>
        <fullName evidence="8">Sulfatase N-terminal domain-containing protein</fullName>
    </recommendedName>
</protein>
<comment type="subcellular location">
    <subcellularLocation>
        <location evidence="1">Cell membrane</location>
        <topology evidence="1">Multi-pass membrane protein</topology>
    </subcellularLocation>
</comment>
<feature type="transmembrane region" description="Helical" evidence="7">
    <location>
        <begin position="21"/>
        <end position="43"/>
    </location>
</feature>
<dbReference type="InterPro" id="IPR017850">
    <property type="entry name" value="Alkaline_phosphatase_core_sf"/>
</dbReference>
<reference evidence="9 10" key="1">
    <citation type="submission" date="2020-02" db="EMBL/GenBank/DDBJ databases">
        <title>Draft genome sequence of Lactococcus sp. Hs30E4-3.</title>
        <authorList>
            <person name="Noda S."/>
            <person name="Yuki M."/>
            <person name="Ohkuma M."/>
        </authorList>
    </citation>
    <scope>NUCLEOTIDE SEQUENCE [LARGE SCALE GENOMIC DNA]</scope>
    <source>
        <strain evidence="9 10">Hs30E4-3</strain>
    </source>
</reference>
<feature type="transmembrane region" description="Helical" evidence="7">
    <location>
        <begin position="300"/>
        <end position="318"/>
    </location>
</feature>
<evidence type="ECO:0000259" key="8">
    <source>
        <dbReference type="Pfam" id="PF00884"/>
    </source>
</evidence>
<comment type="pathway">
    <text evidence="2">Cell wall biogenesis; lipoteichoic acid biosynthesis.</text>
</comment>
<dbReference type="PANTHER" id="PTHR47371:SF3">
    <property type="entry name" value="PHOSPHOGLYCEROL TRANSFERASE I"/>
    <property type="match status" value="1"/>
</dbReference>
<feature type="transmembrane region" description="Helical" evidence="7">
    <location>
        <begin position="135"/>
        <end position="155"/>
    </location>
</feature>